<dbReference type="EMBL" id="CYXM01000016">
    <property type="protein sequence ID" value="CUN24090.1"/>
    <property type="molecule type" value="Genomic_DNA"/>
</dbReference>
<protein>
    <submittedName>
        <fullName evidence="1">Uncharacterized protein</fullName>
    </submittedName>
</protein>
<proteinExistence type="predicted"/>
<organism evidence="1 3">
    <name type="scientific">Agathobacter rectalis</name>
    <dbReference type="NCBI Taxonomy" id="39491"/>
    <lineage>
        <taxon>Bacteria</taxon>
        <taxon>Bacillati</taxon>
        <taxon>Bacillota</taxon>
        <taxon>Clostridia</taxon>
        <taxon>Lachnospirales</taxon>
        <taxon>Lachnospiraceae</taxon>
        <taxon>Agathobacter</taxon>
    </lineage>
</organism>
<dbReference type="Proteomes" id="UP000095673">
    <property type="component" value="Unassembled WGS sequence"/>
</dbReference>
<evidence type="ECO:0000313" key="2">
    <source>
        <dbReference type="EMBL" id="MCC2746791.1"/>
    </source>
</evidence>
<reference evidence="1 3" key="1">
    <citation type="submission" date="2015-09" db="EMBL/GenBank/DDBJ databases">
        <authorList>
            <consortium name="Pathogen Informatics"/>
        </authorList>
    </citation>
    <scope>NUCLEOTIDE SEQUENCE [LARGE SCALE GENOMIC DNA]</scope>
    <source>
        <strain evidence="1 3">2789STDY5834968</strain>
    </source>
</reference>
<name>A0A173VBA2_9FIRM</name>
<gene>
    <name evidence="1" type="ORF">ERS852580_02811</name>
    <name evidence="2" type="ORF">LK487_07055</name>
</gene>
<dbReference type="EMBL" id="JAJFBX010000008">
    <property type="protein sequence ID" value="MCC2746791.1"/>
    <property type="molecule type" value="Genomic_DNA"/>
</dbReference>
<reference evidence="2" key="2">
    <citation type="submission" date="2021-10" db="EMBL/GenBank/DDBJ databases">
        <title>Collection of gut derived symbiotic bacterial strains cultured from healthy donors.</title>
        <authorList>
            <person name="Lin H."/>
            <person name="Littmann E."/>
            <person name="Claire K."/>
            <person name="Pamer E."/>
        </authorList>
    </citation>
    <scope>NUCLEOTIDE SEQUENCE</scope>
    <source>
        <strain evidence="2">MSK.22.92</strain>
    </source>
</reference>
<accession>A0A173VBA2</accession>
<evidence type="ECO:0000313" key="1">
    <source>
        <dbReference type="EMBL" id="CUN24090.1"/>
    </source>
</evidence>
<dbReference type="Proteomes" id="UP001197847">
    <property type="component" value="Unassembled WGS sequence"/>
</dbReference>
<dbReference type="AlphaFoldDB" id="A0A173VBA2"/>
<evidence type="ECO:0000313" key="3">
    <source>
        <dbReference type="Proteomes" id="UP000095673"/>
    </source>
</evidence>
<dbReference type="RefSeq" id="WP_306780336.1">
    <property type="nucleotide sequence ID" value="NZ_CP143947.1"/>
</dbReference>
<sequence length="93" mass="10728">MQHGETVAPDRKAIYDSSMKKTDGKMNAACMFWDSKRYKSLSYNPATGNWKAISTDDEFARARQFTSIYNDELSRLNKEYGEKARGNISYQKI</sequence>